<dbReference type="AlphaFoldDB" id="A0A1F4UKY6"/>
<comment type="caution">
    <text evidence="1">The sequence shown here is derived from an EMBL/GenBank/DDBJ whole genome shotgun (WGS) entry which is preliminary data.</text>
</comment>
<gene>
    <name evidence="1" type="ORF">A2V49_04775</name>
</gene>
<dbReference type="EMBL" id="MEUV01000030">
    <property type="protein sequence ID" value="OGC45512.1"/>
    <property type="molecule type" value="Genomic_DNA"/>
</dbReference>
<sequence>MSQQIIHSLQDEQNYLELSFTYDYLYLVIKAKFGQFITRWSAIEKNKINLLFSEGTECLDLKESPYGIDTIRLMKDPGKSTVIRFTWLDISKSISGIMDFYLDDFAKVYNQLFYSVK</sequence>
<accession>A0A1F4UKY6</accession>
<evidence type="ECO:0000313" key="2">
    <source>
        <dbReference type="Proteomes" id="UP000178615"/>
    </source>
</evidence>
<protein>
    <submittedName>
        <fullName evidence="1">Uncharacterized protein</fullName>
    </submittedName>
</protein>
<name>A0A1F4UKY6_UNCKA</name>
<organism evidence="1 2">
    <name type="scientific">candidate division WWE3 bacterium RBG_19FT_COMBO_34_6</name>
    <dbReference type="NCBI Taxonomy" id="1802612"/>
    <lineage>
        <taxon>Bacteria</taxon>
        <taxon>Katanobacteria</taxon>
    </lineage>
</organism>
<dbReference type="Proteomes" id="UP000178615">
    <property type="component" value="Unassembled WGS sequence"/>
</dbReference>
<proteinExistence type="predicted"/>
<reference evidence="1 2" key="1">
    <citation type="journal article" date="2016" name="Nat. Commun.">
        <title>Thousands of microbial genomes shed light on interconnected biogeochemical processes in an aquifer system.</title>
        <authorList>
            <person name="Anantharaman K."/>
            <person name="Brown C.T."/>
            <person name="Hug L.A."/>
            <person name="Sharon I."/>
            <person name="Castelle C.J."/>
            <person name="Probst A.J."/>
            <person name="Thomas B.C."/>
            <person name="Singh A."/>
            <person name="Wilkins M.J."/>
            <person name="Karaoz U."/>
            <person name="Brodie E.L."/>
            <person name="Williams K.H."/>
            <person name="Hubbard S.S."/>
            <person name="Banfield J.F."/>
        </authorList>
    </citation>
    <scope>NUCLEOTIDE SEQUENCE [LARGE SCALE GENOMIC DNA]</scope>
</reference>
<evidence type="ECO:0000313" key="1">
    <source>
        <dbReference type="EMBL" id="OGC45512.1"/>
    </source>
</evidence>